<dbReference type="PANTHER" id="PTHR36565">
    <property type="entry name" value="UPF0332 PROTEIN TM_1000"/>
    <property type="match status" value="1"/>
</dbReference>
<evidence type="ECO:0000313" key="3">
    <source>
        <dbReference type="EMBL" id="KAA9352983.1"/>
    </source>
</evidence>
<comment type="caution">
    <text evidence="3">The sequence shown here is derived from an EMBL/GenBank/DDBJ whole genome shotgun (WGS) entry which is preliminary data.</text>
</comment>
<dbReference type="AlphaFoldDB" id="A0A5N1JD03"/>
<dbReference type="Gene3D" id="1.20.120.330">
    <property type="entry name" value="Nucleotidyltransferases domain 2"/>
    <property type="match status" value="1"/>
</dbReference>
<dbReference type="InterPro" id="IPR052226">
    <property type="entry name" value="UPF0332_toxin"/>
</dbReference>
<dbReference type="PANTHER" id="PTHR36565:SF1">
    <property type="entry name" value="UPF0332 PROTEIN TM_1000"/>
    <property type="match status" value="1"/>
</dbReference>
<reference evidence="3 4" key="1">
    <citation type="submission" date="2019-09" db="EMBL/GenBank/DDBJ databases">
        <title>Genome Sequence of Larkinella sp MA1.</title>
        <authorList>
            <person name="Srinivasan S."/>
        </authorList>
    </citation>
    <scope>NUCLEOTIDE SEQUENCE [LARGE SCALE GENOMIC DNA]</scope>
    <source>
        <strain evidence="3 4">MA1</strain>
    </source>
</reference>
<evidence type="ECO:0000259" key="2">
    <source>
        <dbReference type="Pfam" id="PF05168"/>
    </source>
</evidence>
<evidence type="ECO:0000256" key="1">
    <source>
        <dbReference type="ARBA" id="ARBA00038248"/>
    </source>
</evidence>
<dbReference type="RefSeq" id="WP_150878215.1">
    <property type="nucleotide sequence ID" value="NZ_VTWS01000004.1"/>
</dbReference>
<keyword evidence="4" id="KW-1185">Reference proteome</keyword>
<accession>A0A5N1JD03</accession>
<dbReference type="InterPro" id="IPR007842">
    <property type="entry name" value="HEPN_dom"/>
</dbReference>
<dbReference type="EMBL" id="VTWS01000004">
    <property type="protein sequence ID" value="KAA9352983.1"/>
    <property type="molecule type" value="Genomic_DNA"/>
</dbReference>
<gene>
    <name evidence="3" type="ORF">F0P93_17530</name>
</gene>
<evidence type="ECO:0000313" key="4">
    <source>
        <dbReference type="Proteomes" id="UP000326344"/>
    </source>
</evidence>
<proteinExistence type="inferred from homology"/>
<organism evidence="3 4">
    <name type="scientific">Larkinella humicola</name>
    <dbReference type="NCBI Taxonomy" id="2607654"/>
    <lineage>
        <taxon>Bacteria</taxon>
        <taxon>Pseudomonadati</taxon>
        <taxon>Bacteroidota</taxon>
        <taxon>Cytophagia</taxon>
        <taxon>Cytophagales</taxon>
        <taxon>Spirosomataceae</taxon>
        <taxon>Larkinella</taxon>
    </lineage>
</organism>
<sequence length="131" mass="14931">MKDAIRLRIKKADENLAATKSNLEDGFFGVAVNRAYYAMFCATQALLLIHGLHVKTHKGMHVKFGELYIQSNILPKEMATLLTATEDLRIEADYDFDETITHEEASVGFQNATFFVNKVREYLRSQDLLDD</sequence>
<protein>
    <submittedName>
        <fullName evidence="3">HEPN domain-containing protein</fullName>
    </submittedName>
</protein>
<feature type="domain" description="HEPN" evidence="2">
    <location>
        <begin position="6"/>
        <end position="121"/>
    </location>
</feature>
<dbReference type="Pfam" id="PF05168">
    <property type="entry name" value="HEPN"/>
    <property type="match status" value="1"/>
</dbReference>
<name>A0A5N1JD03_9BACT</name>
<comment type="similarity">
    <text evidence="1">Belongs to the UPF0332 family.</text>
</comment>
<dbReference type="Proteomes" id="UP000326344">
    <property type="component" value="Unassembled WGS sequence"/>
</dbReference>